<feature type="signal peptide" evidence="1">
    <location>
        <begin position="1"/>
        <end position="17"/>
    </location>
</feature>
<accession>H0E6Z9</accession>
<keyword evidence="1" id="KW-0732">Signal</keyword>
<protein>
    <recommendedName>
        <fullName evidence="4">Collagen-like protein</fullName>
    </recommendedName>
</protein>
<name>H0E6Z9_9ACTN</name>
<comment type="caution">
    <text evidence="2">The sequence shown here is derived from an EMBL/GenBank/DDBJ whole genome shotgun (WGS) entry which is preliminary data.</text>
</comment>
<evidence type="ECO:0000313" key="3">
    <source>
        <dbReference type="Proteomes" id="UP000005143"/>
    </source>
</evidence>
<dbReference type="AlphaFoldDB" id="H0E6Z9"/>
<gene>
    <name evidence="2" type="ORF">PAI11_26010</name>
</gene>
<keyword evidence="3" id="KW-1185">Reference proteome</keyword>
<dbReference type="Proteomes" id="UP000005143">
    <property type="component" value="Unassembled WGS sequence"/>
</dbReference>
<evidence type="ECO:0000313" key="2">
    <source>
        <dbReference type="EMBL" id="EHN10541.1"/>
    </source>
</evidence>
<evidence type="ECO:0008006" key="4">
    <source>
        <dbReference type="Google" id="ProtNLM"/>
    </source>
</evidence>
<proteinExistence type="predicted"/>
<sequence length="204" mass="20036">MIASVALFAALSGTATAATMITGKQIKNSSITGSDIRNSSLTGSDVKNRSLGLSDLSTSAVNALKGATGPVGAAGPAGPQGPAGPASLPKVLTASLGSKNLPANASTEVLEKAVPAGSYLVTAKLTLFTQDTDIYSCELRVGATTIDSALSQSSAAATSRTPLVVQGIGSPAAGETLRVLCSTDDAVAAVSHVRLTAVPVGEVG</sequence>
<dbReference type="EMBL" id="AGUD01000215">
    <property type="protein sequence ID" value="EHN10541.1"/>
    <property type="molecule type" value="Genomic_DNA"/>
</dbReference>
<evidence type="ECO:0000256" key="1">
    <source>
        <dbReference type="SAM" id="SignalP"/>
    </source>
</evidence>
<organism evidence="2 3">
    <name type="scientific">Patulibacter medicamentivorans</name>
    <dbReference type="NCBI Taxonomy" id="1097667"/>
    <lineage>
        <taxon>Bacteria</taxon>
        <taxon>Bacillati</taxon>
        <taxon>Actinomycetota</taxon>
        <taxon>Thermoleophilia</taxon>
        <taxon>Solirubrobacterales</taxon>
        <taxon>Patulibacteraceae</taxon>
        <taxon>Patulibacter</taxon>
    </lineage>
</organism>
<feature type="chain" id="PRO_5003532147" description="Collagen-like protein" evidence="1">
    <location>
        <begin position="18"/>
        <end position="204"/>
    </location>
</feature>
<reference evidence="2 3" key="1">
    <citation type="journal article" date="2013" name="Biodegradation">
        <title>Quantitative proteomic analysis of ibuprofen-degrading Patulibacter sp. strain I11.</title>
        <authorList>
            <person name="Almeida B."/>
            <person name="Kjeldal H."/>
            <person name="Lolas I."/>
            <person name="Knudsen A.D."/>
            <person name="Carvalho G."/>
            <person name="Nielsen K.L."/>
            <person name="Barreto Crespo M.T."/>
            <person name="Stensballe A."/>
            <person name="Nielsen J.L."/>
        </authorList>
    </citation>
    <scope>NUCLEOTIDE SEQUENCE [LARGE SCALE GENOMIC DNA]</scope>
    <source>
        <strain evidence="2 3">I11</strain>
    </source>
</reference>